<proteinExistence type="inferred from homology"/>
<dbReference type="CDD" id="cd20819">
    <property type="entry name" value="C1_DEF8"/>
    <property type="match status" value="1"/>
</dbReference>
<comment type="function">
    <text evidence="6">Positively regulates lysosome peripheral distribution and ruffled border formation in osteoclasts. Involved in bone resorption.</text>
</comment>
<keyword evidence="4" id="KW-0862">Zinc</keyword>
<dbReference type="SMART" id="SM01175">
    <property type="entry name" value="DUF4206"/>
    <property type="match status" value="1"/>
</dbReference>
<dbReference type="Gene3D" id="3.30.60.20">
    <property type="match status" value="1"/>
</dbReference>
<dbReference type="Ensembl" id="ENSACOT00000020844.1">
    <property type="protein sequence ID" value="ENSACOP00000020118.1"/>
    <property type="gene ID" value="ENSACOG00000013824.1"/>
</dbReference>
<evidence type="ECO:0000313" key="8">
    <source>
        <dbReference type="Ensembl" id="ENSACOP00000020118.1"/>
    </source>
</evidence>
<dbReference type="GO" id="GO:0008270">
    <property type="term" value="F:zinc ion binding"/>
    <property type="evidence" value="ECO:0007669"/>
    <property type="project" value="UniProtKB-KW"/>
</dbReference>
<evidence type="ECO:0000313" key="9">
    <source>
        <dbReference type="Proteomes" id="UP000694522"/>
    </source>
</evidence>
<reference evidence="8" key="2">
    <citation type="submission" date="2025-09" db="UniProtKB">
        <authorList>
            <consortium name="Ensembl"/>
        </authorList>
    </citation>
    <scope>IDENTIFICATION</scope>
</reference>
<dbReference type="AlphaFoldDB" id="A0A8B9J0Q4"/>
<dbReference type="InterPro" id="IPR025258">
    <property type="entry name" value="RH_dom"/>
</dbReference>
<dbReference type="Pfam" id="PF13901">
    <property type="entry name" value="RH_dom"/>
    <property type="match status" value="1"/>
</dbReference>
<dbReference type="FunFam" id="3.30.60.20:FF:000042">
    <property type="entry name" value="differentially expressed in FDCP 8 homolog isoform X2"/>
    <property type="match status" value="1"/>
</dbReference>
<evidence type="ECO:0000256" key="2">
    <source>
        <dbReference type="ARBA" id="ARBA00022737"/>
    </source>
</evidence>
<dbReference type="PROSITE" id="PS50081">
    <property type="entry name" value="ZF_DAG_PE_2"/>
    <property type="match status" value="1"/>
</dbReference>
<evidence type="ECO:0000256" key="3">
    <source>
        <dbReference type="ARBA" id="ARBA00022771"/>
    </source>
</evidence>
<feature type="domain" description="Phorbol-ester/DAG-type" evidence="7">
    <location>
        <begin position="129"/>
        <end position="180"/>
    </location>
</feature>
<dbReference type="InterPro" id="IPR002219">
    <property type="entry name" value="PKC_DAG/PE"/>
</dbReference>
<protein>
    <recommendedName>
        <fullName evidence="7">Phorbol-ester/DAG-type domain-containing protein</fullName>
    </recommendedName>
</protein>
<dbReference type="PANTHER" id="PTHR12326">
    <property type="entry name" value="PLECKSTRIN HOMOLOGY DOMAIN CONTAINING PROTEIN"/>
    <property type="match status" value="1"/>
</dbReference>
<keyword evidence="3" id="KW-0863">Zinc-finger</keyword>
<organism evidence="8 9">
    <name type="scientific">Amazona collaria</name>
    <name type="common">yellow-billed parrot</name>
    <dbReference type="NCBI Taxonomy" id="241587"/>
    <lineage>
        <taxon>Eukaryota</taxon>
        <taxon>Metazoa</taxon>
        <taxon>Chordata</taxon>
        <taxon>Craniata</taxon>
        <taxon>Vertebrata</taxon>
        <taxon>Euteleostomi</taxon>
        <taxon>Archelosauria</taxon>
        <taxon>Archosauria</taxon>
        <taxon>Dinosauria</taxon>
        <taxon>Saurischia</taxon>
        <taxon>Theropoda</taxon>
        <taxon>Coelurosauria</taxon>
        <taxon>Aves</taxon>
        <taxon>Neognathae</taxon>
        <taxon>Neoaves</taxon>
        <taxon>Telluraves</taxon>
        <taxon>Australaves</taxon>
        <taxon>Psittaciformes</taxon>
        <taxon>Psittacidae</taxon>
        <taxon>Amazona</taxon>
    </lineage>
</organism>
<dbReference type="InterPro" id="IPR047983">
    <property type="entry name" value="DEF8_C1"/>
</dbReference>
<reference evidence="8" key="1">
    <citation type="submission" date="2025-08" db="UniProtKB">
        <authorList>
            <consortium name="Ensembl"/>
        </authorList>
    </citation>
    <scope>IDENTIFICATION</scope>
</reference>
<evidence type="ECO:0000256" key="4">
    <source>
        <dbReference type="ARBA" id="ARBA00022833"/>
    </source>
</evidence>
<dbReference type="SUPFAM" id="SSF57889">
    <property type="entry name" value="Cysteine-rich domain"/>
    <property type="match status" value="1"/>
</dbReference>
<comment type="similarity">
    <text evidence="5">Belongs to the DEF8 family.</text>
</comment>
<dbReference type="Proteomes" id="UP000694522">
    <property type="component" value="Unplaced"/>
</dbReference>
<keyword evidence="9" id="KW-1185">Reference proteome</keyword>
<evidence type="ECO:0000256" key="1">
    <source>
        <dbReference type="ARBA" id="ARBA00022723"/>
    </source>
</evidence>
<evidence type="ECO:0000259" key="7">
    <source>
        <dbReference type="PROSITE" id="PS50081"/>
    </source>
</evidence>
<dbReference type="InterPro" id="IPR046349">
    <property type="entry name" value="C1-like_sf"/>
</dbReference>
<name>A0A8B9J0Q4_9PSIT</name>
<accession>A0A8B9J0Q4</accession>
<dbReference type="InterPro" id="IPR051366">
    <property type="entry name" value="DEF8"/>
</dbReference>
<keyword evidence="1" id="KW-0479">Metal-binding</keyword>
<dbReference type="Pfam" id="PF00130">
    <property type="entry name" value="C1_1"/>
    <property type="match status" value="1"/>
</dbReference>
<dbReference type="PROSITE" id="PS00479">
    <property type="entry name" value="ZF_DAG_PE_1"/>
    <property type="match status" value="1"/>
</dbReference>
<evidence type="ECO:0000256" key="5">
    <source>
        <dbReference type="ARBA" id="ARBA00029450"/>
    </source>
</evidence>
<dbReference type="PANTHER" id="PTHR12326:SF3">
    <property type="entry name" value="DIFFERENTIALLY EXPRESSED IN FDCP 8 HOMOLOG"/>
    <property type="match status" value="1"/>
</dbReference>
<sequence>AAAASPSRRQMAIAYDVRLARFHQVHLNPFDKAPKPPPQEQPDGVGQGVGGCRLILPLLLLSVPQHLILPSDVQQLCQAIEECKQAIWVLPKHSEWQKDLVVWLIHLRLKLQELKDPGEAEPNTRVVLEHCFYKEKSKSVKQMCDKCSIIIWGLIQTWYTCTGCYYQCHSKCLPLVSKACMQAKISHQAEYQLSICPKSGLDSHDCCCAECCTPISLCEGAVPSKAQQCNYTSLYYCSSCYWNNLAIIGHLGGLHPWSWGAVSLVSCCSMWYLVLMVSWPVPKLREINPLLFNYVEELVEIQKLHQDILLMKPYFITCKEAMESQLLLQAVWLQDRQHFVENDEIYSLQDLIDTEAWHLSCFLTEIHALFAKHIKLDSECCQVKGLICEFCKESNVLFPFISHASVCTDCSTIFHRYGTYQDGRTGVGRHAGASVGVTSAVPSMQGLLLQQLHHLHKQTLFQDSSMEAEL</sequence>
<evidence type="ECO:0000256" key="6">
    <source>
        <dbReference type="ARBA" id="ARBA00045550"/>
    </source>
</evidence>
<keyword evidence="2" id="KW-0677">Repeat</keyword>